<name>A0ABU3NXP9_9FIRM</name>
<dbReference type="InterPro" id="IPR057336">
    <property type="entry name" value="GerAC_N"/>
</dbReference>
<keyword evidence="3" id="KW-0309">Germination</keyword>
<dbReference type="NCBIfam" id="TIGR02887">
    <property type="entry name" value="spore_ger_x_C"/>
    <property type="match status" value="1"/>
</dbReference>
<dbReference type="EMBL" id="JAUOZS010000001">
    <property type="protein sequence ID" value="MDT8901579.1"/>
    <property type="molecule type" value="Genomic_DNA"/>
</dbReference>
<dbReference type="InterPro" id="IPR038501">
    <property type="entry name" value="Spore_GerAC_C_sf"/>
</dbReference>
<accession>A0ABU3NXP9</accession>
<dbReference type="PANTHER" id="PTHR35789:SF1">
    <property type="entry name" value="SPORE GERMINATION PROTEIN B3"/>
    <property type="match status" value="1"/>
</dbReference>
<dbReference type="PANTHER" id="PTHR35789">
    <property type="entry name" value="SPORE GERMINATION PROTEIN B3"/>
    <property type="match status" value="1"/>
</dbReference>
<keyword evidence="7" id="KW-0449">Lipoprotein</keyword>
<protein>
    <submittedName>
        <fullName evidence="10">Ger(X)C family spore germination protein</fullName>
    </submittedName>
</protein>
<keyword evidence="4" id="KW-0732">Signal</keyword>
<proteinExistence type="inferred from homology"/>
<evidence type="ECO:0000256" key="4">
    <source>
        <dbReference type="ARBA" id="ARBA00022729"/>
    </source>
</evidence>
<dbReference type="InterPro" id="IPR008844">
    <property type="entry name" value="Spore_GerAC-like"/>
</dbReference>
<evidence type="ECO:0000259" key="8">
    <source>
        <dbReference type="Pfam" id="PF05504"/>
    </source>
</evidence>
<keyword evidence="11" id="KW-1185">Reference proteome</keyword>
<dbReference type="Pfam" id="PF25198">
    <property type="entry name" value="Spore_GerAC_N"/>
    <property type="match status" value="1"/>
</dbReference>
<dbReference type="InterPro" id="IPR046953">
    <property type="entry name" value="Spore_GerAC-like_C"/>
</dbReference>
<evidence type="ECO:0000256" key="5">
    <source>
        <dbReference type="ARBA" id="ARBA00023136"/>
    </source>
</evidence>
<keyword evidence="5" id="KW-0472">Membrane</keyword>
<comment type="similarity">
    <text evidence="2">Belongs to the GerABKC lipoprotein family.</text>
</comment>
<dbReference type="Gene3D" id="3.30.300.210">
    <property type="entry name" value="Nutrient germinant receptor protein C, domain 3"/>
    <property type="match status" value="1"/>
</dbReference>
<evidence type="ECO:0000256" key="7">
    <source>
        <dbReference type="ARBA" id="ARBA00023288"/>
    </source>
</evidence>
<evidence type="ECO:0000256" key="1">
    <source>
        <dbReference type="ARBA" id="ARBA00004635"/>
    </source>
</evidence>
<dbReference type="Pfam" id="PF05504">
    <property type="entry name" value="Spore_GerAC"/>
    <property type="match status" value="1"/>
</dbReference>
<feature type="domain" description="Spore germination protein N-terminal" evidence="9">
    <location>
        <begin position="26"/>
        <end position="215"/>
    </location>
</feature>
<reference evidence="10 11" key="1">
    <citation type="submission" date="2023-07" db="EMBL/GenBank/DDBJ databases">
        <title>The novel representative of Negativicutes class, Anaeroselena agilis gen. nov. sp. nov.</title>
        <authorList>
            <person name="Prokofeva M.I."/>
            <person name="Elcheninov A.G."/>
            <person name="Klyukina A."/>
            <person name="Kublanov I.V."/>
            <person name="Frolov E.N."/>
            <person name="Podosokorskaya O.A."/>
        </authorList>
    </citation>
    <scope>NUCLEOTIDE SEQUENCE [LARGE SCALE GENOMIC DNA]</scope>
    <source>
        <strain evidence="10 11">4137-cl</strain>
    </source>
</reference>
<dbReference type="RefSeq" id="WP_413780086.1">
    <property type="nucleotide sequence ID" value="NZ_JAUOZS010000001.1"/>
</dbReference>
<dbReference type="Proteomes" id="UP001254848">
    <property type="component" value="Unassembled WGS sequence"/>
</dbReference>
<evidence type="ECO:0000256" key="6">
    <source>
        <dbReference type="ARBA" id="ARBA00023139"/>
    </source>
</evidence>
<evidence type="ECO:0000259" key="9">
    <source>
        <dbReference type="Pfam" id="PF25198"/>
    </source>
</evidence>
<keyword evidence="6" id="KW-0564">Palmitate</keyword>
<comment type="subcellular location">
    <subcellularLocation>
        <location evidence="1">Membrane</location>
        <topology evidence="1">Lipid-anchor</topology>
    </subcellularLocation>
</comment>
<evidence type="ECO:0000256" key="3">
    <source>
        <dbReference type="ARBA" id="ARBA00022544"/>
    </source>
</evidence>
<evidence type="ECO:0000313" key="10">
    <source>
        <dbReference type="EMBL" id="MDT8901579.1"/>
    </source>
</evidence>
<evidence type="ECO:0000313" key="11">
    <source>
        <dbReference type="Proteomes" id="UP001254848"/>
    </source>
</evidence>
<comment type="caution">
    <text evidence="10">The sequence shown here is derived from an EMBL/GenBank/DDBJ whole genome shotgun (WGS) entry which is preliminary data.</text>
</comment>
<sequence length="396" mass="44501">MRKTLRRLLLAAALLIIILPLGGCWDRKEIENRGYVLGVAIDHAPAGEGTGKKEFLAAPQGAGRRKYRVTMELPKFRKEASKEISSSQQHLLWSAEGESMLAVARAINARVYFGMFFEDIQIMIFSEAVAREGIGGILDFWLRDAEIRRKVKLLVAPGHAEDVLKANFQVDEVNSVFIAKLPKNADRSPYFPSKATVGEISEAIRAKRSFVLPFVLVEGKEVKLAKAAVFDKRQRMIGELDEFEVYGGKLIRRELKQGVVVVANPAAPGKIAAFELYEADTKVTPHLEDGKLRFSLEAKFIGTIGENQVTGQDALDPEFTTAMEQAVATEYTQIARKSYDRQQALKVEIFGLGKLVYNRYPQYWKSVKDRWEEEVFPSTPIDIKIAVSVRRPVLKR</sequence>
<evidence type="ECO:0000256" key="2">
    <source>
        <dbReference type="ARBA" id="ARBA00007886"/>
    </source>
</evidence>
<feature type="domain" description="Spore germination GerAC-like C-terminal" evidence="8">
    <location>
        <begin position="226"/>
        <end position="392"/>
    </location>
</feature>
<organism evidence="10 11">
    <name type="scientific">Anaeroselena agilis</name>
    <dbReference type="NCBI Taxonomy" id="3063788"/>
    <lineage>
        <taxon>Bacteria</taxon>
        <taxon>Bacillati</taxon>
        <taxon>Bacillota</taxon>
        <taxon>Negativicutes</taxon>
        <taxon>Acetonemataceae</taxon>
        <taxon>Anaeroselena</taxon>
    </lineage>
</organism>
<gene>
    <name evidence="10" type="ORF">Q4T40_10025</name>
</gene>